<dbReference type="Pfam" id="PF15515">
    <property type="entry name" value="MvaI_BcnI"/>
    <property type="match status" value="1"/>
</dbReference>
<dbReference type="EMBL" id="FRBN01000009">
    <property type="protein sequence ID" value="SHL25804.1"/>
    <property type="molecule type" value="Genomic_DNA"/>
</dbReference>
<evidence type="ECO:0000313" key="3">
    <source>
        <dbReference type="Proteomes" id="UP000184191"/>
    </source>
</evidence>
<accession>A0A1M6Z5Q7</accession>
<evidence type="ECO:0000259" key="1">
    <source>
        <dbReference type="Pfam" id="PF15515"/>
    </source>
</evidence>
<feature type="domain" description="MvaI/BcnI restriction endonuclease" evidence="1">
    <location>
        <begin position="3"/>
        <end position="54"/>
    </location>
</feature>
<organism evidence="2 3">
    <name type="scientific">Roseovarius marisflavi</name>
    <dbReference type="NCBI Taxonomy" id="1054996"/>
    <lineage>
        <taxon>Bacteria</taxon>
        <taxon>Pseudomonadati</taxon>
        <taxon>Pseudomonadota</taxon>
        <taxon>Alphaproteobacteria</taxon>
        <taxon>Rhodobacterales</taxon>
        <taxon>Roseobacteraceae</taxon>
        <taxon>Roseovarius</taxon>
    </lineage>
</organism>
<evidence type="ECO:0000313" key="2">
    <source>
        <dbReference type="EMBL" id="SHL25804.1"/>
    </source>
</evidence>
<reference evidence="3" key="1">
    <citation type="submission" date="2016-11" db="EMBL/GenBank/DDBJ databases">
        <authorList>
            <person name="Varghese N."/>
            <person name="Submissions S."/>
        </authorList>
    </citation>
    <scope>NUCLEOTIDE SEQUENCE [LARGE SCALE GENOMIC DNA]</scope>
    <source>
        <strain evidence="3">DSM 29327</strain>
    </source>
</reference>
<keyword evidence="3" id="KW-1185">Reference proteome</keyword>
<dbReference type="Proteomes" id="UP000184191">
    <property type="component" value="Unassembled WGS sequence"/>
</dbReference>
<sequence>MCEGTDFFLFLRAISTGIVYYDPALKLESATSAGPALKRRSQFRVRHQALAGLYRKAEQEML</sequence>
<dbReference type="AlphaFoldDB" id="A0A1M6Z5Q7"/>
<protein>
    <recommendedName>
        <fullName evidence="1">MvaI/BcnI restriction endonuclease domain-containing protein</fullName>
    </recommendedName>
</protein>
<gene>
    <name evidence="2" type="ORF">SAMN05444414_1092</name>
</gene>
<proteinExistence type="predicted"/>
<dbReference type="InterPro" id="IPR029127">
    <property type="entry name" value="MvaI_BcnI"/>
</dbReference>
<name>A0A1M6Z5Q7_9RHOB</name>